<accession>A0A150QJH3</accession>
<protein>
    <submittedName>
        <fullName evidence="1">Uncharacterized protein</fullName>
    </submittedName>
</protein>
<dbReference type="AlphaFoldDB" id="A0A150QJH3"/>
<dbReference type="EMBL" id="JEMA01000591">
    <property type="protein sequence ID" value="KYF68147.1"/>
    <property type="molecule type" value="Genomic_DNA"/>
</dbReference>
<reference evidence="1 2" key="1">
    <citation type="submission" date="2014-02" db="EMBL/GenBank/DDBJ databases">
        <title>The small core and large imbalanced accessory genome model reveals a collaborative survival strategy of Sorangium cellulosum strains in nature.</title>
        <authorList>
            <person name="Han K."/>
            <person name="Peng R."/>
            <person name="Blom J."/>
            <person name="Li Y.-Z."/>
        </authorList>
    </citation>
    <scope>NUCLEOTIDE SEQUENCE [LARGE SCALE GENOMIC DNA]</scope>
    <source>
        <strain evidence="1 2">So0008-312</strain>
    </source>
</reference>
<proteinExistence type="predicted"/>
<dbReference type="OrthoDB" id="5409627at2"/>
<dbReference type="Proteomes" id="UP000075260">
    <property type="component" value="Unassembled WGS sequence"/>
</dbReference>
<dbReference type="RefSeq" id="WP_061609341.1">
    <property type="nucleotide sequence ID" value="NZ_JEMA01000591.1"/>
</dbReference>
<evidence type="ECO:0000313" key="2">
    <source>
        <dbReference type="Proteomes" id="UP000075260"/>
    </source>
</evidence>
<sequence>MRERLQISLTLTLAGTAREIPGGDVRGLGIEMHAWGVEGWVEFVVQDDDGRQGKYGDAILEDFQKPDLAEVSLSLQAGHLETDTEPSAAALKTGGVVLERALREEVHQPDGAAADALSRYYRVSFADPARALWRQHFPCDLATNRSFKDVIEDHKGAKATLTYDFDPITAAEPLIFFHLDPAAGSSFYDLVLWYVRHRGGVFTFDHAARAYAIKGAKDASGEAAELPADDVARLTSVFPAIPRHTPRVRCSNTGSPRTEVGENANAAAGVFRDVLIRTPIAAEVDGRVALEKARPLLPGREVEVVFRRFPTVLVAPGSLVSISATGGHSAALLLAAEPWRVHRLSIEARAVDEGPEQGYGEPATAFELSMSARLEARAEPALRLPPIVDPRFPGYLEGKVVSTVGEDDHITYQFATDSSTSVERYTIEIPLFEDQEITAPYEPTSGSGTLYLPLYKGERVLCALDFTGARVVTLLDWRADARAPADGQGQHLFLGKSATNSTSVLHDYQDDKPVLRVLRTNDKDTVLLQLEEGKLTLKVEEKQG</sequence>
<comment type="caution">
    <text evidence="1">The sequence shown here is derived from an EMBL/GenBank/DDBJ whole genome shotgun (WGS) entry which is preliminary data.</text>
</comment>
<organism evidence="1 2">
    <name type="scientific">Sorangium cellulosum</name>
    <name type="common">Polyangium cellulosum</name>
    <dbReference type="NCBI Taxonomy" id="56"/>
    <lineage>
        <taxon>Bacteria</taxon>
        <taxon>Pseudomonadati</taxon>
        <taxon>Myxococcota</taxon>
        <taxon>Polyangia</taxon>
        <taxon>Polyangiales</taxon>
        <taxon>Polyangiaceae</taxon>
        <taxon>Sorangium</taxon>
    </lineage>
</organism>
<gene>
    <name evidence="1" type="ORF">BE15_38210</name>
</gene>
<name>A0A150QJH3_SORCE</name>
<evidence type="ECO:0000313" key="1">
    <source>
        <dbReference type="EMBL" id="KYF68147.1"/>
    </source>
</evidence>